<dbReference type="Pfam" id="PF13927">
    <property type="entry name" value="Ig_3"/>
    <property type="match status" value="4"/>
</dbReference>
<dbReference type="GO" id="GO:0098609">
    <property type="term" value="P:cell-cell adhesion"/>
    <property type="evidence" value="ECO:0007669"/>
    <property type="project" value="UniProtKB-ARBA"/>
</dbReference>
<organism evidence="18 19">
    <name type="scientific">Cinara cedri</name>
    <dbReference type="NCBI Taxonomy" id="506608"/>
    <lineage>
        <taxon>Eukaryota</taxon>
        <taxon>Metazoa</taxon>
        <taxon>Ecdysozoa</taxon>
        <taxon>Arthropoda</taxon>
        <taxon>Hexapoda</taxon>
        <taxon>Insecta</taxon>
        <taxon>Pterygota</taxon>
        <taxon>Neoptera</taxon>
        <taxon>Paraneoptera</taxon>
        <taxon>Hemiptera</taxon>
        <taxon>Sternorrhyncha</taxon>
        <taxon>Aphidomorpha</taxon>
        <taxon>Aphidoidea</taxon>
        <taxon>Aphididae</taxon>
        <taxon>Lachninae</taxon>
        <taxon>Cinara</taxon>
    </lineage>
</organism>
<evidence type="ECO:0000259" key="17">
    <source>
        <dbReference type="PROSITE" id="PS50853"/>
    </source>
</evidence>
<feature type="domain" description="Fibronectin type-III" evidence="17">
    <location>
        <begin position="949"/>
        <end position="1037"/>
    </location>
</feature>
<feature type="domain" description="Ig-like" evidence="16">
    <location>
        <begin position="159"/>
        <end position="235"/>
    </location>
</feature>
<evidence type="ECO:0000256" key="12">
    <source>
        <dbReference type="ARBA" id="ARBA00023319"/>
    </source>
</evidence>
<evidence type="ECO:0000256" key="5">
    <source>
        <dbReference type="ARBA" id="ARBA00022729"/>
    </source>
</evidence>
<keyword evidence="12" id="KW-0393">Immunoglobulin domain</keyword>
<feature type="domain" description="Fibronectin type-III" evidence="17">
    <location>
        <begin position="1530"/>
        <end position="1626"/>
    </location>
</feature>
<dbReference type="InterPro" id="IPR036179">
    <property type="entry name" value="Ig-like_dom_sf"/>
</dbReference>
<feature type="domain" description="Ig-like" evidence="16">
    <location>
        <begin position="44"/>
        <end position="133"/>
    </location>
</feature>
<sequence>MFRRRAVTFVFVVYIFLPVSPSYLPPVSQSQSQSTVAAADFTGPSFLLEPPGKFEFSNTTGAWIDCTAAGHPAPHVRWLTADGTPVPEVSSLRQDMSNGTLALLPFPPAMYRQDVHSAVYRCLATNDVGAIVSRDVHVRAVVAQDYNLEVRVVNGGSAKGCTAVLECVAPTFMKDLVKVVSWLQEPGFYIYPSLQGDGKYHAMHTGELLVHNLESNDQFSSYTCQMMHTLTRKVTISTPANIAVHEAAGNEIVEIVAHRSSVRVAQDEGAVLTCITTGCPHPHFRWYHVLDENEPKLLDTESGIRVLGQVLSVEAVRPENAGVYRCAAGNDAGQTSADTRLDVVVPLRVQINPASATVSLNGQTELRCMTSSSNDGPHSITWYKDGRVMAGRAQRDVLRLVSVSRADCGMYQCLVRRGDGETAQSAATVRLGDAPPIMEYTFIEQTLQPGPTVSLKCSASGNPTPSMAWQLDGFRLPDHPRYLIGQYVTLHGDIVSHLNITQVSVEDGGEYTCTASNRAGTTSHSARLNIYGDPYVRPMNKITAVAGENMKIKCPVAGYPINEIRWEKDGKELLEDLRQKTDLQLGVLTIMSVQKGVDSGTYTCVANNKHGHTARRTTTVDVIVPPVIESFNFPVDGLVEGTRTRVVCGVSHGDPPLSIAWLKDGAPVLLRDDGGEDSSSAAAAVAAGGITGGGGGGDGAVVVTTLDPYSSLLSIPRLTRYHTGRYTCQAQNPAAQARYTAALLVKVPPKWTVEPMDVDIERNRQLIVDCQADGVPKPTVVWKKATGSKSGDYEELKEKLHTKVLSNNSLLLQNVKEDKQGYYLCQASNGIGNAIGKVIRVNVKSSPLFSSTSRTVSTKEGDTAILQCNVTGDHPIEVKWFKNGKPDTMTISKFRMTERQQTFGDKVIASLQVNNVQLDDGGSYVCQASNMYGRDQQLVQLYVQEPPSRPNDLRVISVTSTTINVQWDHNGDQTSKYVVQHKKSDGWWDPTEVDSNVRSAHVGGLQPATKYLLRVIASGDAGWSSPSDDLTAITNPERPSGKPTRIEVRSISSTQLLVTWAPPEKDQRNGIILGYNIGYEDTSMAIVPPNMTTVYGDGEDGGEFILADLMKFKRYSILVQAFNEVGNGPLSDPITAQTMEDVPSSYPLDVHCLSLGPETLQMSWKPPETQHWNGVIQGYTVTYDSIDRDDDIEIGSRRTTSLTIVLTTLHKYTNYTLKVAAYTRIGAGENSKPITCCTDQDAPGPPEDIKIAVSSMQSMTVAWSPPKYSNGILLRYNLYTRVMNGEEELNHMKRTLPSHHTTYEAKGLQSHLEYQFWVTAVTKIGEGQSSKVAMQILSTARIVPAKIISFGGLIERPWRTFIKLPCVAVGQPTPKRRWLKNFRTIQPWDGSLQITENGEMTIVSLQRSNNDNYTCHVDNVHGADSIVYQIVVQVPPEPPILYTARATSTSIVFHWRLSSTGDAPITGYTMTYHLLPKGPYKQVVIPRHTTSYYLNDLMCGQTYQAHIVANNKVGSSMPSTMVTAKTKGGKPGMPKKSLFVKTNSTYLRLNLEAWPNNDCPITKFVVRHRPMLQPHWTTASDDLRNQRKFTITGLMPATEYQIQVEGHNAAGWTLADYRLFTLTENGEEPPPELFKRSEIYQPFYYMDMKTAIAVLGTFVIALAVLCTVIVCIKKRREGPQPTARDLHDRRNGPENHKYYATIHKVGLTNLDKIPETSADISPYATFPIDEAHQHGSMPMLHNLTLRQQSVHENYGSSSHPPKMFKNRCDRPSQDMYDKRAAHHTDDSDSDVEQMTSSFIYSRAQSSTSSDLSPPPTEQKSLPRRTQTRWFPTNRSKRSSSMADTSLFPAATTCRAETEGNNTNTLKKLNLGKSTLWSRPVSNNNPQKHSDYSIAV</sequence>
<proteinExistence type="predicted"/>
<reference evidence="18 19" key="1">
    <citation type="submission" date="2019-08" db="EMBL/GenBank/DDBJ databases">
        <authorList>
            <person name="Alioto T."/>
            <person name="Alioto T."/>
            <person name="Gomez Garrido J."/>
        </authorList>
    </citation>
    <scope>NUCLEOTIDE SEQUENCE [LARGE SCALE GENOMIC DNA]</scope>
</reference>
<keyword evidence="4 14" id="KW-0812">Transmembrane</keyword>
<feature type="chain" id="PRO_5022948231" evidence="15">
    <location>
        <begin position="22"/>
        <end position="1895"/>
    </location>
</feature>
<dbReference type="OrthoDB" id="152385at2759"/>
<gene>
    <name evidence="18" type="ORF">CINCED_3A005038</name>
</gene>
<evidence type="ECO:0000256" key="9">
    <source>
        <dbReference type="ARBA" id="ARBA00023136"/>
    </source>
</evidence>
<keyword evidence="7" id="KW-0130">Cell adhesion</keyword>
<dbReference type="InterPro" id="IPR003598">
    <property type="entry name" value="Ig_sub2"/>
</dbReference>
<dbReference type="FunFam" id="2.60.40.10:FF:000093">
    <property type="entry name" value="Down syndrome cell adhesion molecule, isoform B"/>
    <property type="match status" value="1"/>
</dbReference>
<keyword evidence="10" id="KW-1015">Disulfide bond</keyword>
<dbReference type="CDD" id="cd00096">
    <property type="entry name" value="Ig"/>
    <property type="match status" value="1"/>
</dbReference>
<dbReference type="SUPFAM" id="SSF48726">
    <property type="entry name" value="Immunoglobulin"/>
    <property type="match status" value="9"/>
</dbReference>
<feature type="domain" description="Ig-like" evidence="16">
    <location>
        <begin position="625"/>
        <end position="740"/>
    </location>
</feature>
<evidence type="ECO:0000313" key="19">
    <source>
        <dbReference type="Proteomes" id="UP000325440"/>
    </source>
</evidence>
<dbReference type="FunFam" id="2.60.40.10:FF:000028">
    <property type="entry name" value="Neuronal cell adhesion molecule"/>
    <property type="match status" value="1"/>
</dbReference>
<feature type="region of interest" description="Disordered" evidence="13">
    <location>
        <begin position="1875"/>
        <end position="1895"/>
    </location>
</feature>
<evidence type="ECO:0000256" key="7">
    <source>
        <dbReference type="ARBA" id="ARBA00022889"/>
    </source>
</evidence>
<dbReference type="PROSITE" id="PS50835">
    <property type="entry name" value="IG_LIKE"/>
    <property type="match status" value="10"/>
</dbReference>
<dbReference type="InterPro" id="IPR003599">
    <property type="entry name" value="Ig_sub"/>
</dbReference>
<feature type="domain" description="Fibronectin type-III" evidence="17">
    <location>
        <begin position="1245"/>
        <end position="1342"/>
    </location>
</feature>
<dbReference type="Pfam" id="PF00041">
    <property type="entry name" value="fn3"/>
    <property type="match status" value="5"/>
</dbReference>
<feature type="domain" description="Ig-like" evidence="16">
    <location>
        <begin position="239"/>
        <end position="342"/>
    </location>
</feature>
<feature type="domain" description="Ig-like" evidence="16">
    <location>
        <begin position="749"/>
        <end position="844"/>
    </location>
</feature>
<evidence type="ECO:0000256" key="6">
    <source>
        <dbReference type="ARBA" id="ARBA00022737"/>
    </source>
</evidence>
<dbReference type="InterPro" id="IPR007110">
    <property type="entry name" value="Ig-like_dom"/>
</dbReference>
<dbReference type="InterPro" id="IPR013783">
    <property type="entry name" value="Ig-like_fold"/>
</dbReference>
<dbReference type="PANTHER" id="PTHR44170:SF56">
    <property type="entry name" value="FIBRONECTIN TYPE-III DOMAIN-CONTAINING PROTEIN"/>
    <property type="match status" value="1"/>
</dbReference>
<dbReference type="FunFam" id="2.60.40.10:FF:000107">
    <property type="entry name" value="Myosin, light chain kinase a"/>
    <property type="match status" value="1"/>
</dbReference>
<keyword evidence="8 14" id="KW-1133">Transmembrane helix</keyword>
<keyword evidence="9 14" id="KW-0472">Membrane</keyword>
<dbReference type="InterPro" id="IPR056754">
    <property type="entry name" value="DSCAM/DSCAML_C"/>
</dbReference>
<dbReference type="CDD" id="cd00063">
    <property type="entry name" value="FN3"/>
    <property type="match status" value="6"/>
</dbReference>
<keyword evidence="5 15" id="KW-0732">Signal</keyword>
<dbReference type="InterPro" id="IPR013098">
    <property type="entry name" value="Ig_I-set"/>
</dbReference>
<dbReference type="EMBL" id="CABPRJ010001896">
    <property type="protein sequence ID" value="VVC39647.1"/>
    <property type="molecule type" value="Genomic_DNA"/>
</dbReference>
<dbReference type="SUPFAM" id="SSF49265">
    <property type="entry name" value="Fibronectin type III"/>
    <property type="match status" value="4"/>
</dbReference>
<feature type="compositionally biased region" description="Polar residues" evidence="13">
    <location>
        <begin position="1827"/>
        <end position="1843"/>
    </location>
</feature>
<evidence type="ECO:0000256" key="8">
    <source>
        <dbReference type="ARBA" id="ARBA00022989"/>
    </source>
</evidence>
<comment type="subcellular location">
    <subcellularLocation>
        <location evidence="2">Cell membrane</location>
    </subcellularLocation>
    <subcellularLocation>
        <location evidence="1">Membrane</location>
        <topology evidence="1">Single-pass membrane protein</topology>
    </subcellularLocation>
</comment>
<dbReference type="Pfam" id="PF25059">
    <property type="entry name" value="FN3_DSCAM-DSCAML_C"/>
    <property type="match status" value="1"/>
</dbReference>
<feature type="region of interest" description="Disordered" evidence="13">
    <location>
        <begin position="1801"/>
        <end position="1860"/>
    </location>
</feature>
<dbReference type="GO" id="GO:0048812">
    <property type="term" value="P:neuron projection morphogenesis"/>
    <property type="evidence" value="ECO:0007669"/>
    <property type="project" value="UniProtKB-ARBA"/>
</dbReference>
<evidence type="ECO:0000259" key="16">
    <source>
        <dbReference type="PROSITE" id="PS50835"/>
    </source>
</evidence>
<evidence type="ECO:0000256" key="14">
    <source>
        <dbReference type="SAM" id="Phobius"/>
    </source>
</evidence>
<evidence type="ECO:0000256" key="4">
    <source>
        <dbReference type="ARBA" id="ARBA00022692"/>
    </source>
</evidence>
<keyword evidence="6" id="KW-0677">Repeat</keyword>
<dbReference type="CDD" id="cd20956">
    <property type="entry name" value="IgI_4_Dscam"/>
    <property type="match status" value="1"/>
</dbReference>
<accession>A0A5E4N6T2</accession>
<dbReference type="PROSITE" id="PS50853">
    <property type="entry name" value="FN3"/>
    <property type="match status" value="6"/>
</dbReference>
<protein>
    <submittedName>
        <fullName evidence="18">Fibronectin type III,Immunoglobulin subtype,Immunoglobulin-like domain,Immunoglobulin-like</fullName>
    </submittedName>
</protein>
<keyword evidence="11" id="KW-0325">Glycoprotein</keyword>
<evidence type="ECO:0000256" key="11">
    <source>
        <dbReference type="ARBA" id="ARBA00023180"/>
    </source>
</evidence>
<evidence type="ECO:0000256" key="15">
    <source>
        <dbReference type="SAM" id="SignalP"/>
    </source>
</evidence>
<dbReference type="SMART" id="SM00408">
    <property type="entry name" value="IGc2"/>
    <property type="match status" value="9"/>
</dbReference>
<evidence type="ECO:0000256" key="3">
    <source>
        <dbReference type="ARBA" id="ARBA00022475"/>
    </source>
</evidence>
<feature type="region of interest" description="Disordered" evidence="13">
    <location>
        <begin position="1751"/>
        <end position="1771"/>
    </location>
</feature>
<feature type="signal peptide" evidence="15">
    <location>
        <begin position="1"/>
        <end position="21"/>
    </location>
</feature>
<evidence type="ECO:0000256" key="13">
    <source>
        <dbReference type="SAM" id="MobiDB-lite"/>
    </source>
</evidence>
<dbReference type="FunFam" id="2.60.40.10:FF:000104">
    <property type="entry name" value="Down syndrome cell adhesion molecule b"/>
    <property type="match status" value="1"/>
</dbReference>
<feature type="domain" description="Fibronectin type-III" evidence="17">
    <location>
        <begin position="1042"/>
        <end position="1141"/>
    </location>
</feature>
<evidence type="ECO:0000256" key="10">
    <source>
        <dbReference type="ARBA" id="ARBA00023157"/>
    </source>
</evidence>
<keyword evidence="3" id="KW-1003">Cell membrane</keyword>
<feature type="domain" description="Ig-like" evidence="16">
    <location>
        <begin position="346"/>
        <end position="430"/>
    </location>
</feature>
<dbReference type="FunFam" id="2.60.40.10:FF:000017">
    <property type="entry name" value="Down syndrome cell adhesion molecule b"/>
    <property type="match status" value="1"/>
</dbReference>
<dbReference type="Gene3D" id="2.60.40.10">
    <property type="entry name" value="Immunoglobulins"/>
    <property type="match status" value="16"/>
</dbReference>
<dbReference type="FunFam" id="2.60.40.10:FF:000005">
    <property type="entry name" value="Neuronal cell adhesion molecule"/>
    <property type="match status" value="1"/>
</dbReference>
<name>A0A5E4N6T2_9HEMI</name>
<dbReference type="InterPro" id="IPR003961">
    <property type="entry name" value="FN3_dom"/>
</dbReference>
<dbReference type="Proteomes" id="UP000325440">
    <property type="component" value="Unassembled WGS sequence"/>
</dbReference>
<evidence type="ECO:0000313" key="18">
    <source>
        <dbReference type="EMBL" id="VVC39647.1"/>
    </source>
</evidence>
<feature type="transmembrane region" description="Helical" evidence="14">
    <location>
        <begin position="1651"/>
        <end position="1672"/>
    </location>
</feature>
<feature type="domain" description="Ig-like" evidence="16">
    <location>
        <begin position="534"/>
        <end position="621"/>
    </location>
</feature>
<dbReference type="Pfam" id="PF07679">
    <property type="entry name" value="I-set"/>
    <property type="match status" value="4"/>
</dbReference>
<feature type="domain" description="Ig-like" evidence="16">
    <location>
        <begin position="847"/>
        <end position="944"/>
    </location>
</feature>
<dbReference type="SMART" id="SM00409">
    <property type="entry name" value="IG"/>
    <property type="match status" value="10"/>
</dbReference>
<dbReference type="GO" id="GO:0005886">
    <property type="term" value="C:plasma membrane"/>
    <property type="evidence" value="ECO:0007669"/>
    <property type="project" value="UniProtKB-SubCell"/>
</dbReference>
<feature type="domain" description="Ig-like" evidence="16">
    <location>
        <begin position="1344"/>
        <end position="1433"/>
    </location>
</feature>
<feature type="domain" description="Fibronectin type-III" evidence="17">
    <location>
        <begin position="1435"/>
        <end position="1529"/>
    </location>
</feature>
<feature type="domain" description="Fibronectin type-III" evidence="17">
    <location>
        <begin position="1146"/>
        <end position="1241"/>
    </location>
</feature>
<dbReference type="InterPro" id="IPR036116">
    <property type="entry name" value="FN3_sf"/>
</dbReference>
<dbReference type="PANTHER" id="PTHR44170">
    <property type="entry name" value="PROTEIN SIDEKICK"/>
    <property type="match status" value="1"/>
</dbReference>
<dbReference type="SMART" id="SM00060">
    <property type="entry name" value="FN3"/>
    <property type="match status" value="6"/>
</dbReference>
<keyword evidence="19" id="KW-1185">Reference proteome</keyword>
<evidence type="ECO:0000256" key="1">
    <source>
        <dbReference type="ARBA" id="ARBA00004167"/>
    </source>
</evidence>
<feature type="domain" description="Ig-like" evidence="16">
    <location>
        <begin position="435"/>
        <end position="529"/>
    </location>
</feature>
<evidence type="ECO:0000256" key="2">
    <source>
        <dbReference type="ARBA" id="ARBA00004236"/>
    </source>
</evidence>